<evidence type="ECO:0000256" key="4">
    <source>
        <dbReference type="ARBA" id="ARBA00022692"/>
    </source>
</evidence>
<comment type="similarity">
    <text evidence="7">Belongs to the binding-protein-dependent transport system permease family.</text>
</comment>
<dbReference type="CDD" id="cd06261">
    <property type="entry name" value="TM_PBP2"/>
    <property type="match status" value="1"/>
</dbReference>
<accession>B5ICI4</accession>
<dbReference type="KEGG" id="abi:Aboo_1253"/>
<protein>
    <submittedName>
        <fullName evidence="8">Binding-protein-dependent transport systems inner membrane component</fullName>
    </submittedName>
</protein>
<dbReference type="Pfam" id="PF00528">
    <property type="entry name" value="BPD_transp_1"/>
    <property type="match status" value="1"/>
</dbReference>
<dbReference type="InterPro" id="IPR025966">
    <property type="entry name" value="OppC_N"/>
</dbReference>
<evidence type="ECO:0000256" key="6">
    <source>
        <dbReference type="ARBA" id="ARBA00023136"/>
    </source>
</evidence>
<dbReference type="EMBL" id="CP001941">
    <property type="protein sequence ID" value="ADD09061.1"/>
    <property type="molecule type" value="Genomic_DNA"/>
</dbReference>
<dbReference type="Gene3D" id="1.10.3720.10">
    <property type="entry name" value="MetI-like"/>
    <property type="match status" value="1"/>
</dbReference>
<dbReference type="InterPro" id="IPR000515">
    <property type="entry name" value="MetI-like"/>
</dbReference>
<organism evidence="8 9">
    <name type="scientific">Aciduliprofundum boonei (strain DSM 19572 / T469)</name>
    <dbReference type="NCBI Taxonomy" id="439481"/>
    <lineage>
        <taxon>Archaea</taxon>
        <taxon>Methanobacteriati</taxon>
        <taxon>Thermoplasmatota</taxon>
        <taxon>DHVE2 group</taxon>
        <taxon>Candidatus Aciduliprofundum</taxon>
    </lineage>
</organism>
<keyword evidence="4" id="KW-0812">Transmembrane</keyword>
<name>B5ICI4_ACIB4</name>
<dbReference type="HOGENOM" id="CLU_028518_1_2_2"/>
<keyword evidence="2 7" id="KW-0813">Transport</keyword>
<comment type="subcellular location">
    <subcellularLocation>
        <location evidence="1 7">Cell membrane</location>
        <topology evidence="1 7">Multi-pass membrane protein</topology>
    </subcellularLocation>
</comment>
<dbReference type="GO" id="GO:0005886">
    <property type="term" value="C:plasma membrane"/>
    <property type="evidence" value="ECO:0007669"/>
    <property type="project" value="UniProtKB-SubCell"/>
</dbReference>
<keyword evidence="5" id="KW-1133">Transmembrane helix</keyword>
<dbReference type="OrthoDB" id="312811at2157"/>
<dbReference type="InterPro" id="IPR050366">
    <property type="entry name" value="BP-dependent_transpt_permease"/>
</dbReference>
<dbReference type="STRING" id="439481.Aboo_1253"/>
<proteinExistence type="inferred from homology"/>
<evidence type="ECO:0000256" key="7">
    <source>
        <dbReference type="RuleBase" id="RU363032"/>
    </source>
</evidence>
<dbReference type="GO" id="GO:0055085">
    <property type="term" value="P:transmembrane transport"/>
    <property type="evidence" value="ECO:0007669"/>
    <property type="project" value="InterPro"/>
</dbReference>
<dbReference type="PANTHER" id="PTHR43386:SF1">
    <property type="entry name" value="D,D-DIPEPTIDE TRANSPORT SYSTEM PERMEASE PROTEIN DDPC-RELATED"/>
    <property type="match status" value="1"/>
</dbReference>
<gene>
    <name evidence="8" type="ordered locus">Aboo_1253</name>
</gene>
<evidence type="ECO:0000256" key="2">
    <source>
        <dbReference type="ARBA" id="ARBA00022448"/>
    </source>
</evidence>
<sequence length="305" mass="34112">MAEIGAIRSFSKAHESQIKEFKYTLHLIRKSPLTLTGLIILIFIFLVAVFAPWIAPYHPQYVGGQQYWPYDSSAMLEPPSWKHLFGTDDMGHDIFSMVVYGTREALYIGFIVVIVAMLIGVLLGAYSGYIGGWFDEIMMRICDMFFAFPGLILAMAITAALGPGLQNVMYALMIVWWPGYTRIVRGQVLSVKENQYIEAARAIGISRFKIIWKHVIPNSLPPILVQATMDLGNVILTAAGLAFLGLGAAAYTADWGVMVSQGRSWLVSGYWWWSTFPGLAIFITVLAFNLFGDGIRDILDPRLRR</sequence>
<reference evidence="8" key="1">
    <citation type="submission" date="2010-02" db="EMBL/GenBank/DDBJ databases">
        <title>Complete sequence of Aciduliprofundum boonei T469.</title>
        <authorList>
            <consortium name="US DOE Joint Genome Institute"/>
            <person name="Lucas S."/>
            <person name="Copeland A."/>
            <person name="Lapidus A."/>
            <person name="Cheng J.-F."/>
            <person name="Bruce D."/>
            <person name="Goodwin L."/>
            <person name="Pitluck S."/>
            <person name="Saunders E."/>
            <person name="Detter J.C."/>
            <person name="Han C."/>
            <person name="Tapia R."/>
            <person name="Land M."/>
            <person name="Hauser L."/>
            <person name="Kyrpides N."/>
            <person name="Mikhailova N."/>
            <person name="Flores G."/>
            <person name="Reysenbach A.-L."/>
            <person name="Woyke T."/>
        </authorList>
    </citation>
    <scope>NUCLEOTIDE SEQUENCE</scope>
    <source>
        <strain evidence="8">T469</strain>
    </source>
</reference>
<dbReference type="PANTHER" id="PTHR43386">
    <property type="entry name" value="OLIGOPEPTIDE TRANSPORT SYSTEM PERMEASE PROTEIN APPC"/>
    <property type="match status" value="1"/>
</dbReference>
<keyword evidence="6" id="KW-0472">Membrane</keyword>
<keyword evidence="3" id="KW-1003">Cell membrane</keyword>
<evidence type="ECO:0000256" key="1">
    <source>
        <dbReference type="ARBA" id="ARBA00004651"/>
    </source>
</evidence>
<dbReference type="GeneID" id="8828215"/>
<dbReference type="RefSeq" id="WP_008083844.1">
    <property type="nucleotide sequence ID" value="NC_013926.1"/>
</dbReference>
<dbReference type="AlphaFoldDB" id="B5ICI4"/>
<keyword evidence="9" id="KW-1185">Reference proteome</keyword>
<dbReference type="Pfam" id="PF12911">
    <property type="entry name" value="OppC_N"/>
    <property type="match status" value="1"/>
</dbReference>
<evidence type="ECO:0000256" key="3">
    <source>
        <dbReference type="ARBA" id="ARBA00022475"/>
    </source>
</evidence>
<dbReference type="eggNOG" id="arCOG00748">
    <property type="taxonomic scope" value="Archaea"/>
</dbReference>
<dbReference type="Proteomes" id="UP000001400">
    <property type="component" value="Chromosome"/>
</dbReference>
<dbReference type="SUPFAM" id="SSF161098">
    <property type="entry name" value="MetI-like"/>
    <property type="match status" value="1"/>
</dbReference>
<evidence type="ECO:0000313" key="8">
    <source>
        <dbReference type="EMBL" id="ADD09061.1"/>
    </source>
</evidence>
<dbReference type="PROSITE" id="PS50928">
    <property type="entry name" value="ABC_TM1"/>
    <property type="match status" value="1"/>
</dbReference>
<evidence type="ECO:0000313" key="9">
    <source>
        <dbReference type="Proteomes" id="UP000001400"/>
    </source>
</evidence>
<dbReference type="InterPro" id="IPR035906">
    <property type="entry name" value="MetI-like_sf"/>
</dbReference>
<evidence type="ECO:0000256" key="5">
    <source>
        <dbReference type="ARBA" id="ARBA00022989"/>
    </source>
</evidence>